<name>A0A9P7VF65_9AGAR</name>
<dbReference type="RefSeq" id="XP_043032550.1">
    <property type="nucleotide sequence ID" value="XM_043183916.1"/>
</dbReference>
<evidence type="ECO:0000313" key="1">
    <source>
        <dbReference type="EMBL" id="KAG7439046.1"/>
    </source>
</evidence>
<dbReference type="Proteomes" id="UP000812287">
    <property type="component" value="Unassembled WGS sequence"/>
</dbReference>
<proteinExistence type="predicted"/>
<accession>A0A9P7VF65</accession>
<dbReference type="AlphaFoldDB" id="A0A9P7VF65"/>
<feature type="non-terminal residue" evidence="1">
    <location>
        <position position="283"/>
    </location>
</feature>
<sequence>MSSIASVVARALSPVPDVFSVAGGLDIQSDHAAVARRAALQGARTVDALIDLVPGDFVEVLREPLRGVAGTTNKLCSARLTLVKWEAHKKAGTMPAHLFRQAPEVQLTADYGSSPEALLHRKNLEDAHKAYLTGLLDTAIAAKKDDIRFLEAAITPEKLYERLSPIVIERGQVVLRNRRVANIRFSADNKVEGLVWVEDAQKVAECKNLLADVVVYAFRVISIVELASHATSAKQDRKKALAKAADVEMADATRAGPSIQSMVDRAVAARLKQVDRKPGRRSV</sequence>
<organism evidence="1 2">
    <name type="scientific">Guyanagaster necrorhizus</name>
    <dbReference type="NCBI Taxonomy" id="856835"/>
    <lineage>
        <taxon>Eukaryota</taxon>
        <taxon>Fungi</taxon>
        <taxon>Dikarya</taxon>
        <taxon>Basidiomycota</taxon>
        <taxon>Agaricomycotina</taxon>
        <taxon>Agaricomycetes</taxon>
        <taxon>Agaricomycetidae</taxon>
        <taxon>Agaricales</taxon>
        <taxon>Marasmiineae</taxon>
        <taxon>Physalacriaceae</taxon>
        <taxon>Guyanagaster</taxon>
    </lineage>
</organism>
<keyword evidence="2" id="KW-1185">Reference proteome</keyword>
<gene>
    <name evidence="1" type="ORF">BT62DRAFT_914910</name>
</gene>
<dbReference type="OrthoDB" id="3039717at2759"/>
<dbReference type="EMBL" id="MU250663">
    <property type="protein sequence ID" value="KAG7439046.1"/>
    <property type="molecule type" value="Genomic_DNA"/>
</dbReference>
<comment type="caution">
    <text evidence="1">The sequence shown here is derived from an EMBL/GenBank/DDBJ whole genome shotgun (WGS) entry which is preliminary data.</text>
</comment>
<evidence type="ECO:0000313" key="2">
    <source>
        <dbReference type="Proteomes" id="UP000812287"/>
    </source>
</evidence>
<protein>
    <submittedName>
        <fullName evidence="1">Uncharacterized protein</fullName>
    </submittedName>
</protein>
<dbReference type="GeneID" id="66106213"/>
<reference evidence="1" key="1">
    <citation type="submission" date="2020-11" db="EMBL/GenBank/DDBJ databases">
        <title>Adaptations for nitrogen fixation in a non-lichenized fungal sporocarp promotes dispersal by wood-feeding termites.</title>
        <authorList>
            <consortium name="DOE Joint Genome Institute"/>
            <person name="Koch R.A."/>
            <person name="Yoon G."/>
            <person name="Arayal U."/>
            <person name="Lail K."/>
            <person name="Amirebrahimi M."/>
            <person name="Labutti K."/>
            <person name="Lipzen A."/>
            <person name="Riley R."/>
            <person name="Barry K."/>
            <person name="Henrissat B."/>
            <person name="Grigoriev I.V."/>
            <person name="Herr J.R."/>
            <person name="Aime M.C."/>
        </authorList>
    </citation>
    <scope>NUCLEOTIDE SEQUENCE</scope>
    <source>
        <strain evidence="1">MCA 3950</strain>
    </source>
</reference>